<keyword evidence="1" id="KW-0677">Repeat</keyword>
<dbReference type="InterPro" id="IPR013320">
    <property type="entry name" value="ConA-like_dom_sf"/>
</dbReference>
<organism evidence="4">
    <name type="scientific">Haptolina brevifila</name>
    <dbReference type="NCBI Taxonomy" id="156173"/>
    <lineage>
        <taxon>Eukaryota</taxon>
        <taxon>Haptista</taxon>
        <taxon>Haptophyta</taxon>
        <taxon>Prymnesiophyceae</taxon>
        <taxon>Prymnesiales</taxon>
        <taxon>Prymnesiaceae</taxon>
        <taxon>Haptolina</taxon>
    </lineage>
</organism>
<dbReference type="InterPro" id="IPR039959">
    <property type="entry name" value="Fimbrin/Plastin"/>
</dbReference>
<dbReference type="EMBL" id="HBGU01077918">
    <property type="protein sequence ID" value="CAD9543817.1"/>
    <property type="molecule type" value="Transcribed_RNA"/>
</dbReference>
<dbReference type="GO" id="GO:0005884">
    <property type="term" value="C:actin filament"/>
    <property type="evidence" value="ECO:0007669"/>
    <property type="project" value="TreeGrafter"/>
</dbReference>
<keyword evidence="2" id="KW-0009">Actin-binding</keyword>
<feature type="domain" description="Calponin-homology (CH)" evidence="3">
    <location>
        <begin position="322"/>
        <end position="428"/>
    </location>
</feature>
<dbReference type="GO" id="GO:0051017">
    <property type="term" value="P:actin filament bundle assembly"/>
    <property type="evidence" value="ECO:0007669"/>
    <property type="project" value="InterPro"/>
</dbReference>
<dbReference type="Pfam" id="PF00307">
    <property type="entry name" value="CH"/>
    <property type="match status" value="3"/>
</dbReference>
<dbReference type="PANTHER" id="PTHR19961">
    <property type="entry name" value="FIMBRIN/PLASTIN"/>
    <property type="match status" value="1"/>
</dbReference>
<reference evidence="4" key="1">
    <citation type="submission" date="2021-01" db="EMBL/GenBank/DDBJ databases">
        <authorList>
            <person name="Corre E."/>
            <person name="Pelletier E."/>
            <person name="Niang G."/>
            <person name="Scheremetjew M."/>
            <person name="Finn R."/>
            <person name="Kale V."/>
            <person name="Holt S."/>
            <person name="Cochrane G."/>
            <person name="Meng A."/>
            <person name="Brown T."/>
            <person name="Cohen L."/>
        </authorList>
    </citation>
    <scope>NUCLEOTIDE SEQUENCE</scope>
    <source>
        <strain evidence="4">UTEX LB 985</strain>
    </source>
</reference>
<dbReference type="PROSITE" id="PS00020">
    <property type="entry name" value="ACTININ_2"/>
    <property type="match status" value="1"/>
</dbReference>
<dbReference type="InterPro" id="IPR001715">
    <property type="entry name" value="CH_dom"/>
</dbReference>
<dbReference type="InterPro" id="IPR036872">
    <property type="entry name" value="CH_dom_sf"/>
</dbReference>
<dbReference type="GO" id="GO:0051639">
    <property type="term" value="P:actin filament network formation"/>
    <property type="evidence" value="ECO:0007669"/>
    <property type="project" value="TreeGrafter"/>
</dbReference>
<dbReference type="AlphaFoldDB" id="A0A7S2JDX6"/>
<name>A0A7S2JDX6_9EUKA</name>
<evidence type="ECO:0000256" key="2">
    <source>
        <dbReference type="ARBA" id="ARBA00023203"/>
    </source>
</evidence>
<dbReference type="PROSITE" id="PS00019">
    <property type="entry name" value="ACTININ_1"/>
    <property type="match status" value="1"/>
</dbReference>
<feature type="domain" description="Calponin-homology (CH)" evidence="3">
    <location>
        <begin position="439"/>
        <end position="546"/>
    </location>
</feature>
<dbReference type="GO" id="GO:0051015">
    <property type="term" value="F:actin filament binding"/>
    <property type="evidence" value="ECO:0007669"/>
    <property type="project" value="InterPro"/>
</dbReference>
<dbReference type="InterPro" id="IPR043136">
    <property type="entry name" value="B30.2/SPRY_sf"/>
</dbReference>
<dbReference type="CDD" id="cd21219">
    <property type="entry name" value="CH_PLS_FIM_rpt3"/>
    <property type="match status" value="1"/>
</dbReference>
<sequence length="560" mass="59782">MAKINLKASPELIQLLPEVDDMEALRAFLALPPEKVLLKWLNYQVQRVAPDYKEVTNFGPALKDSRVYAHLLTAVAPKHNLSAVQGLTAAVAQTADPLAKAQLIIEAAHELGVREFKVFAGDITKGNEKLNMGFMAAIFNHLPGLTAPSQYGTFGSSLAHASAIIKESGHAVRLTKDGCALFGPALMKGTGAHWVELRVLEASGGCFMGMASPAGDCASAPGHAAGSVGLSRTGELWSNRAVAQPDCSGGFSIGDLIRIEYDANRQVLAFTTNGVLHANVAGGMHFGVGLQGGGALEVRIENSSFTAGSNLVALPVEDDGDSREERAFRIWINSLGLDTHVSDLPSQVRDGLLLLQLMEAIKPGVADWTKVTTKPKNVHAKVINCNYAVALGKSAFGFSLVGISGKDIQDGITKLVLAVTWQLMRYHVIKFLSSLSHKQLTEKDVVDWANARVGGGALPAISKLSDASISSGVFVCHLVKAVAPRSVDLSQVSEGKTAEEKKLNARLAVSCARKAGCMVFLLWEDIVECKPKMLLILFASLMQLEISDKASKRTVEDVRT</sequence>
<dbReference type="SUPFAM" id="SSF49899">
    <property type="entry name" value="Concanavalin A-like lectins/glucanases"/>
    <property type="match status" value="1"/>
</dbReference>
<dbReference type="Gene3D" id="1.10.418.10">
    <property type="entry name" value="Calponin-like domain"/>
    <property type="match status" value="3"/>
</dbReference>
<dbReference type="SMART" id="SM00033">
    <property type="entry name" value="CH"/>
    <property type="match status" value="3"/>
</dbReference>
<evidence type="ECO:0000313" key="4">
    <source>
        <dbReference type="EMBL" id="CAD9543817.1"/>
    </source>
</evidence>
<dbReference type="CDD" id="cd21218">
    <property type="entry name" value="CH_PLS_FIM_rpt2"/>
    <property type="match status" value="1"/>
</dbReference>
<dbReference type="InterPro" id="IPR001589">
    <property type="entry name" value="Actinin_actin-bd_CS"/>
</dbReference>
<dbReference type="GO" id="GO:0032432">
    <property type="term" value="C:actin filament bundle"/>
    <property type="evidence" value="ECO:0007669"/>
    <property type="project" value="TreeGrafter"/>
</dbReference>
<evidence type="ECO:0000259" key="3">
    <source>
        <dbReference type="PROSITE" id="PS50021"/>
    </source>
</evidence>
<dbReference type="SUPFAM" id="SSF47576">
    <property type="entry name" value="Calponin-homology domain, CH-domain"/>
    <property type="match status" value="2"/>
</dbReference>
<dbReference type="GO" id="GO:0005737">
    <property type="term" value="C:cytoplasm"/>
    <property type="evidence" value="ECO:0007669"/>
    <property type="project" value="TreeGrafter"/>
</dbReference>
<accession>A0A7S2JDX6</accession>
<evidence type="ECO:0000256" key="1">
    <source>
        <dbReference type="ARBA" id="ARBA00022737"/>
    </source>
</evidence>
<proteinExistence type="predicted"/>
<dbReference type="CDD" id="cd21220">
    <property type="entry name" value="CH_PLS_FIM_rpt4"/>
    <property type="match status" value="1"/>
</dbReference>
<dbReference type="Gene3D" id="2.60.120.920">
    <property type="match status" value="1"/>
</dbReference>
<dbReference type="PROSITE" id="PS50021">
    <property type="entry name" value="CH"/>
    <property type="match status" value="3"/>
</dbReference>
<feature type="domain" description="Calponin-homology (CH)" evidence="3">
    <location>
        <begin position="31"/>
        <end position="143"/>
    </location>
</feature>
<gene>
    <name evidence="4" type="ORF">CBRE1094_LOCUS42487</name>
</gene>
<dbReference type="PANTHER" id="PTHR19961:SF18">
    <property type="entry name" value="FI19014P1"/>
    <property type="match status" value="1"/>
</dbReference>
<protein>
    <recommendedName>
        <fullName evidence="3">Calponin-homology (CH) domain-containing protein</fullName>
    </recommendedName>
</protein>